<feature type="region of interest" description="Disordered" evidence="1">
    <location>
        <begin position="1"/>
        <end position="51"/>
    </location>
</feature>
<dbReference type="Proteomes" id="UP001497497">
    <property type="component" value="Unassembled WGS sequence"/>
</dbReference>
<gene>
    <name evidence="2" type="ORF">GSLYS_00015576001</name>
</gene>
<sequence>DNYICAKTDSPSSQAVSNGYKLRSRSPQLRSRVDRSASSSPKFRTGINGSL</sequence>
<evidence type="ECO:0000313" key="3">
    <source>
        <dbReference type="Proteomes" id="UP001497497"/>
    </source>
</evidence>
<evidence type="ECO:0000313" key="2">
    <source>
        <dbReference type="EMBL" id="CAL1541970.1"/>
    </source>
</evidence>
<dbReference type="EMBL" id="CAXITT010000463">
    <property type="protein sequence ID" value="CAL1541970.1"/>
    <property type="molecule type" value="Genomic_DNA"/>
</dbReference>
<accession>A0AAV2IAV8</accession>
<evidence type="ECO:0000256" key="1">
    <source>
        <dbReference type="SAM" id="MobiDB-lite"/>
    </source>
</evidence>
<feature type="non-terminal residue" evidence="2">
    <location>
        <position position="1"/>
    </location>
</feature>
<feature type="compositionally biased region" description="Polar residues" evidence="1">
    <location>
        <begin position="36"/>
        <end position="51"/>
    </location>
</feature>
<keyword evidence="3" id="KW-1185">Reference proteome</keyword>
<proteinExistence type="predicted"/>
<dbReference type="AlphaFoldDB" id="A0AAV2IAV8"/>
<protein>
    <submittedName>
        <fullName evidence="2">Uncharacterized protein</fullName>
    </submittedName>
</protein>
<organism evidence="2 3">
    <name type="scientific">Lymnaea stagnalis</name>
    <name type="common">Great pond snail</name>
    <name type="synonym">Helix stagnalis</name>
    <dbReference type="NCBI Taxonomy" id="6523"/>
    <lineage>
        <taxon>Eukaryota</taxon>
        <taxon>Metazoa</taxon>
        <taxon>Spiralia</taxon>
        <taxon>Lophotrochozoa</taxon>
        <taxon>Mollusca</taxon>
        <taxon>Gastropoda</taxon>
        <taxon>Heterobranchia</taxon>
        <taxon>Euthyneura</taxon>
        <taxon>Panpulmonata</taxon>
        <taxon>Hygrophila</taxon>
        <taxon>Lymnaeoidea</taxon>
        <taxon>Lymnaeidae</taxon>
        <taxon>Lymnaea</taxon>
    </lineage>
</organism>
<comment type="caution">
    <text evidence="2">The sequence shown here is derived from an EMBL/GenBank/DDBJ whole genome shotgun (WGS) entry which is preliminary data.</text>
</comment>
<name>A0AAV2IAV8_LYMST</name>
<reference evidence="2 3" key="1">
    <citation type="submission" date="2024-04" db="EMBL/GenBank/DDBJ databases">
        <authorList>
            <consortium name="Genoscope - CEA"/>
            <person name="William W."/>
        </authorList>
    </citation>
    <scope>NUCLEOTIDE SEQUENCE [LARGE SCALE GENOMIC DNA]</scope>
</reference>